<feature type="transmembrane region" description="Helical" evidence="20">
    <location>
        <begin position="358"/>
        <end position="375"/>
    </location>
</feature>
<evidence type="ECO:0000256" key="15">
    <source>
        <dbReference type="ARBA" id="ARBA00023257"/>
    </source>
</evidence>
<dbReference type="PRINTS" id="PR00252">
    <property type="entry name" value="NRIONCHANNEL"/>
</dbReference>
<dbReference type="Gene3D" id="1.20.58.390">
    <property type="entry name" value="Neurotransmitter-gated ion-channel transmembrane domain"/>
    <property type="match status" value="2"/>
</dbReference>
<dbReference type="GO" id="GO:0034707">
    <property type="term" value="C:chloride channel complex"/>
    <property type="evidence" value="ECO:0007669"/>
    <property type="project" value="UniProtKB-KW"/>
</dbReference>
<evidence type="ECO:0000256" key="19">
    <source>
        <dbReference type="ARBA" id="ARBA00071250"/>
    </source>
</evidence>
<keyword evidence="10" id="KW-1015">Disulfide bond</keyword>
<dbReference type="AlphaFoldDB" id="A0A553P5U5"/>
<evidence type="ECO:0000256" key="13">
    <source>
        <dbReference type="ARBA" id="ARBA00023180"/>
    </source>
</evidence>
<dbReference type="NCBIfam" id="TIGR00860">
    <property type="entry name" value="LIC"/>
    <property type="match status" value="1"/>
</dbReference>
<dbReference type="GO" id="GO:0004890">
    <property type="term" value="F:GABA-A receptor activity"/>
    <property type="evidence" value="ECO:0007669"/>
    <property type="project" value="InterPro"/>
</dbReference>
<feature type="non-terminal residue" evidence="24">
    <location>
        <position position="1"/>
    </location>
</feature>
<evidence type="ECO:0000256" key="18">
    <source>
        <dbReference type="ARBA" id="ARBA00034104"/>
    </source>
</evidence>
<keyword evidence="25" id="KW-1185">Reference proteome</keyword>
<keyword evidence="9 20" id="KW-0472">Membrane</keyword>
<sequence length="593" mass="68128">QQSSFADVNISALLNSFQEGYDKRVRPNYGGEPVTVGVTMYVLSISSVSEVMMDFTLDMYFRQFWRDPRLSFERRGGLEKLVVGAEYINMIWVPDTFFVNEKTAYFHDATTDNQFLRILHTGEILRSIRYDFTLDMYFRQFWQDPRLSFEGQKGLKKLVVGAQYIEKIWVPDTFFVNEKTAYFHKATTENQFLRILNTGEILRSIRLTITASCPMDLQYFPMDRQLCYIEIESFGYTMSDIRYKWNDGLNSVQISADVSLPQFKVLGHRQKTIEASLSTGNYSRLACEIQFVRSMGYYLIQIYIPSSLIVIISWVSFWLNRGATPARVGLGVTTVLTMTTLMASTNAALPKISYVKSIDVYLGACFFMVFASLLGNNDMPPNGNALANATHQQLECKKNLQKMMGISPSDIDKYSRIFFPISFISFNLMYWIIYLHVSDEIAEDLTVHFKVHDPKMHCKGGSRENTISRYHHENKYSMHHRGLPPGMRHFDEEAPPPLPPPPQQQQHYGRPGPPGPPGHPGPPPPPVPPLVPPNPDCDMKELNKMFGMTASDIDKYSRIMFPVTFTCFQLMYWIIYQHLSDNVVEDLVYLHGE</sequence>
<gene>
    <name evidence="24" type="ORF">TCAL_11047</name>
</gene>
<comment type="subcellular location">
    <subcellularLocation>
        <location evidence="18">Postsynaptic cell membrane</location>
        <topology evidence="18">Multi-pass membrane protein</topology>
    </subcellularLocation>
</comment>
<dbReference type="GO" id="GO:0005230">
    <property type="term" value="F:extracellular ligand-gated monoatomic ion channel activity"/>
    <property type="evidence" value="ECO:0007669"/>
    <property type="project" value="InterPro"/>
</dbReference>
<dbReference type="PANTHER" id="PTHR18945">
    <property type="entry name" value="NEUROTRANSMITTER GATED ION CHANNEL"/>
    <property type="match status" value="1"/>
</dbReference>
<evidence type="ECO:0000256" key="9">
    <source>
        <dbReference type="ARBA" id="ARBA00023136"/>
    </source>
</evidence>
<dbReference type="FunFam" id="1.20.58.390:FF:000033">
    <property type="entry name" value="Gamma-aminobutyric acid receptor subunit beta"/>
    <property type="match status" value="1"/>
</dbReference>
<dbReference type="InterPro" id="IPR018000">
    <property type="entry name" value="Neurotransmitter_ion_chnl_CS"/>
</dbReference>
<keyword evidence="3" id="KW-1003">Cell membrane</keyword>
<dbReference type="GO" id="GO:0045211">
    <property type="term" value="C:postsynaptic membrane"/>
    <property type="evidence" value="ECO:0007669"/>
    <property type="project" value="UniProtKB-SubCell"/>
</dbReference>
<feature type="transmembrane region" description="Helical" evidence="20">
    <location>
        <begin position="559"/>
        <end position="576"/>
    </location>
</feature>
<keyword evidence="7" id="KW-0770">Synapse</keyword>
<feature type="domain" description="Neurotransmitter-gated ion-channel ligand-binding" evidence="22">
    <location>
        <begin position="129"/>
        <end position="290"/>
    </location>
</feature>
<feature type="transmembrane region" description="Helical" evidence="20">
    <location>
        <begin position="329"/>
        <end position="349"/>
    </location>
</feature>
<dbReference type="InterPro" id="IPR036719">
    <property type="entry name" value="Neuro-gated_channel_TM_sf"/>
</dbReference>
<evidence type="ECO:0000256" key="11">
    <source>
        <dbReference type="ARBA" id="ARBA00023170"/>
    </source>
</evidence>
<dbReference type="PRINTS" id="PR00253">
    <property type="entry name" value="GABAARECEPTR"/>
</dbReference>
<keyword evidence="11" id="KW-0675">Receptor</keyword>
<comment type="similarity">
    <text evidence="1">Belongs to the ligand-gated ion channel (TC 1.A.9) family. Gamma-aminobutyric acid receptor (TC 1.A.9.5) subfamily.</text>
</comment>
<evidence type="ECO:0000256" key="7">
    <source>
        <dbReference type="ARBA" id="ARBA00023018"/>
    </source>
</evidence>
<dbReference type="STRING" id="6832.A0A553P5U5"/>
<keyword evidence="16" id="KW-1071">Ligand-gated ion channel</keyword>
<feature type="compositionally biased region" description="Pro residues" evidence="21">
    <location>
        <begin position="511"/>
        <end position="535"/>
    </location>
</feature>
<evidence type="ECO:0000256" key="3">
    <source>
        <dbReference type="ARBA" id="ARBA00022475"/>
    </source>
</evidence>
<evidence type="ECO:0000256" key="21">
    <source>
        <dbReference type="SAM" id="MobiDB-lite"/>
    </source>
</evidence>
<evidence type="ECO:0000256" key="5">
    <source>
        <dbReference type="ARBA" id="ARBA00022729"/>
    </source>
</evidence>
<dbReference type="CDD" id="cd19049">
    <property type="entry name" value="LGIC_TM_anion"/>
    <property type="match status" value="1"/>
</dbReference>
<dbReference type="SUPFAM" id="SSF63712">
    <property type="entry name" value="Nicotinic receptor ligand binding domain-like"/>
    <property type="match status" value="2"/>
</dbReference>
<evidence type="ECO:0000256" key="6">
    <source>
        <dbReference type="ARBA" id="ARBA00022989"/>
    </source>
</evidence>
<evidence type="ECO:0000259" key="23">
    <source>
        <dbReference type="Pfam" id="PF02932"/>
    </source>
</evidence>
<organism evidence="24 25">
    <name type="scientific">Tigriopus californicus</name>
    <name type="common">Marine copepod</name>
    <dbReference type="NCBI Taxonomy" id="6832"/>
    <lineage>
        <taxon>Eukaryota</taxon>
        <taxon>Metazoa</taxon>
        <taxon>Ecdysozoa</taxon>
        <taxon>Arthropoda</taxon>
        <taxon>Crustacea</taxon>
        <taxon>Multicrustacea</taxon>
        <taxon>Hexanauplia</taxon>
        <taxon>Copepoda</taxon>
        <taxon>Harpacticoida</taxon>
        <taxon>Harpacticidae</taxon>
        <taxon>Tigriopus</taxon>
    </lineage>
</organism>
<dbReference type="InterPro" id="IPR038050">
    <property type="entry name" value="Neuro_actylchol_rec"/>
</dbReference>
<keyword evidence="14" id="KW-0868">Chloride</keyword>
<dbReference type="PROSITE" id="PS00236">
    <property type="entry name" value="NEUROTR_ION_CHANNEL"/>
    <property type="match status" value="1"/>
</dbReference>
<keyword evidence="6 20" id="KW-1133">Transmembrane helix</keyword>
<keyword evidence="8 20" id="KW-0406">Ion transport</keyword>
<feature type="non-terminal residue" evidence="24">
    <location>
        <position position="593"/>
    </location>
</feature>
<keyword evidence="5" id="KW-0732">Signal</keyword>
<protein>
    <recommendedName>
        <fullName evidence="19">Gamma-aminobutyric acid receptor subunit beta</fullName>
    </recommendedName>
</protein>
<evidence type="ECO:0000256" key="1">
    <source>
        <dbReference type="ARBA" id="ARBA00010180"/>
    </source>
</evidence>
<comment type="caution">
    <text evidence="24">The sequence shown here is derived from an EMBL/GenBank/DDBJ whole genome shotgun (WGS) entry which is preliminary data.</text>
</comment>
<evidence type="ECO:0000256" key="17">
    <source>
        <dbReference type="ARBA" id="ARBA00023303"/>
    </source>
</evidence>
<feature type="domain" description="Neurotransmitter-gated ion-channel transmembrane" evidence="23">
    <location>
        <begin position="302"/>
        <end position="374"/>
    </location>
</feature>
<evidence type="ECO:0000313" key="25">
    <source>
        <dbReference type="Proteomes" id="UP000318571"/>
    </source>
</evidence>
<reference evidence="24 25" key="1">
    <citation type="journal article" date="2018" name="Nat. Ecol. Evol.">
        <title>Genomic signatures of mitonuclear coevolution across populations of Tigriopus californicus.</title>
        <authorList>
            <person name="Barreto F.S."/>
            <person name="Watson E.T."/>
            <person name="Lima T.G."/>
            <person name="Willett C.S."/>
            <person name="Edmands S."/>
            <person name="Li W."/>
            <person name="Burton R.S."/>
        </authorList>
    </citation>
    <scope>NUCLEOTIDE SEQUENCE [LARGE SCALE GENOMIC DNA]</scope>
    <source>
        <strain evidence="24 25">San Diego</strain>
    </source>
</reference>
<evidence type="ECO:0000256" key="12">
    <source>
        <dbReference type="ARBA" id="ARBA00023173"/>
    </source>
</evidence>
<accession>A0A553P5U5</accession>
<dbReference type="InterPro" id="IPR006201">
    <property type="entry name" value="Neur_channel"/>
</dbReference>
<dbReference type="GO" id="GO:0099095">
    <property type="term" value="F:ligand-gated monoatomic anion channel activity"/>
    <property type="evidence" value="ECO:0007669"/>
    <property type="project" value="UniProtKB-ARBA"/>
</dbReference>
<dbReference type="EMBL" id="VCGU01000007">
    <property type="protein sequence ID" value="TRY73051.1"/>
    <property type="molecule type" value="Genomic_DNA"/>
</dbReference>
<dbReference type="SUPFAM" id="SSF90112">
    <property type="entry name" value="Neurotransmitter-gated ion-channel transmembrane pore"/>
    <property type="match status" value="2"/>
</dbReference>
<keyword evidence="17 20" id="KW-0407">Ion channel</keyword>
<dbReference type="InterPro" id="IPR006028">
    <property type="entry name" value="GABAA/Glycine_rcpt"/>
</dbReference>
<dbReference type="Proteomes" id="UP000318571">
    <property type="component" value="Chromosome 3"/>
</dbReference>
<evidence type="ECO:0000256" key="8">
    <source>
        <dbReference type="ARBA" id="ARBA00023065"/>
    </source>
</evidence>
<evidence type="ECO:0000313" key="24">
    <source>
        <dbReference type="EMBL" id="TRY73051.1"/>
    </source>
</evidence>
<dbReference type="Pfam" id="PF02932">
    <property type="entry name" value="Neur_chan_memb"/>
    <property type="match status" value="1"/>
</dbReference>
<dbReference type="FunFam" id="2.70.170.10:FF:000021">
    <property type="entry name" value="Gamma-aminobutyric acid receptor isoform 3b"/>
    <property type="match status" value="1"/>
</dbReference>
<dbReference type="PRINTS" id="PR01160">
    <property type="entry name" value="GABAARBETA"/>
</dbReference>
<keyword evidence="13" id="KW-0325">Glycoprotein</keyword>
<keyword evidence="15" id="KW-0628">Postsynaptic cell membrane</keyword>
<evidence type="ECO:0000256" key="2">
    <source>
        <dbReference type="ARBA" id="ARBA00022448"/>
    </source>
</evidence>
<evidence type="ECO:0000256" key="4">
    <source>
        <dbReference type="ARBA" id="ARBA00022692"/>
    </source>
</evidence>
<dbReference type="InterPro" id="IPR006029">
    <property type="entry name" value="Neurotrans-gated_channel_TM"/>
</dbReference>
<feature type="region of interest" description="Disordered" evidence="21">
    <location>
        <begin position="481"/>
        <end position="536"/>
    </location>
</feature>
<feature type="transmembrane region" description="Helical" evidence="20">
    <location>
        <begin position="417"/>
        <end position="437"/>
    </location>
</feature>
<name>A0A553P5U5_TIGCA</name>
<keyword evidence="2 20" id="KW-0813">Transport</keyword>
<dbReference type="InterPro" id="IPR002289">
    <property type="entry name" value="GABAAb_rcpt"/>
</dbReference>
<evidence type="ECO:0000256" key="16">
    <source>
        <dbReference type="ARBA" id="ARBA00023286"/>
    </source>
</evidence>
<dbReference type="InterPro" id="IPR036734">
    <property type="entry name" value="Neur_chan_lig-bd_sf"/>
</dbReference>
<dbReference type="Gene3D" id="2.70.170.10">
    <property type="entry name" value="Neurotransmitter-gated ion-channel ligand-binding domain"/>
    <property type="match status" value="2"/>
</dbReference>
<evidence type="ECO:0000256" key="10">
    <source>
        <dbReference type="ARBA" id="ARBA00023157"/>
    </source>
</evidence>
<dbReference type="OMA" id="KWNAGLQ"/>
<dbReference type="GO" id="GO:0005254">
    <property type="term" value="F:chloride channel activity"/>
    <property type="evidence" value="ECO:0007669"/>
    <property type="project" value="UniProtKB-KW"/>
</dbReference>
<evidence type="ECO:0000256" key="20">
    <source>
        <dbReference type="RuleBase" id="RU000687"/>
    </source>
</evidence>
<proteinExistence type="inferred from homology"/>
<feature type="transmembrane region" description="Helical" evidence="20">
    <location>
        <begin position="297"/>
        <end position="317"/>
    </location>
</feature>
<keyword evidence="12" id="KW-0869">Chloride channel</keyword>
<dbReference type="Pfam" id="PF02931">
    <property type="entry name" value="Neur_chan_LBD"/>
    <property type="match status" value="1"/>
</dbReference>
<evidence type="ECO:0000256" key="14">
    <source>
        <dbReference type="ARBA" id="ARBA00023214"/>
    </source>
</evidence>
<dbReference type="InterPro" id="IPR006202">
    <property type="entry name" value="Neur_chan_lig-bd"/>
</dbReference>
<keyword evidence="4 20" id="KW-0812">Transmembrane</keyword>
<evidence type="ECO:0000259" key="22">
    <source>
        <dbReference type="Pfam" id="PF02931"/>
    </source>
</evidence>